<evidence type="ECO:0000256" key="1">
    <source>
        <dbReference type="SAM" id="Coils"/>
    </source>
</evidence>
<dbReference type="EMBL" id="CAJNOJ010000587">
    <property type="protein sequence ID" value="CAF1490987.1"/>
    <property type="molecule type" value="Genomic_DNA"/>
</dbReference>
<dbReference type="EMBL" id="CAJNOR010000525">
    <property type="protein sequence ID" value="CAF0938841.1"/>
    <property type="molecule type" value="Genomic_DNA"/>
</dbReference>
<dbReference type="PANTHER" id="PTHR46880:SF5">
    <property type="entry name" value="DUF4371 DOMAIN-CONTAINING PROTEIN"/>
    <property type="match status" value="1"/>
</dbReference>
<organism evidence="3 5">
    <name type="scientific">Adineta ricciae</name>
    <name type="common">Rotifer</name>
    <dbReference type="NCBI Taxonomy" id="249248"/>
    <lineage>
        <taxon>Eukaryota</taxon>
        <taxon>Metazoa</taxon>
        <taxon>Spiralia</taxon>
        <taxon>Gnathifera</taxon>
        <taxon>Rotifera</taxon>
        <taxon>Eurotatoria</taxon>
        <taxon>Bdelloidea</taxon>
        <taxon>Adinetida</taxon>
        <taxon>Adinetidae</taxon>
        <taxon>Adineta</taxon>
    </lineage>
</organism>
<gene>
    <name evidence="3" type="ORF">EDS130_LOCUS42025</name>
    <name evidence="2" type="ORF">XAT740_LOCUS10002</name>
</gene>
<accession>A0A815SGI7</accession>
<evidence type="ECO:0000313" key="3">
    <source>
        <dbReference type="EMBL" id="CAF1490987.1"/>
    </source>
</evidence>
<protein>
    <submittedName>
        <fullName evidence="3">Uncharacterized protein</fullName>
    </submittedName>
</protein>
<feature type="coiled-coil region" evidence="1">
    <location>
        <begin position="738"/>
        <end position="765"/>
    </location>
</feature>
<sequence>MYVQRKYVVVEQPPSINNVFTLASGERIAQTYDCDDSCCGFGSKYSVILTDGRIIQREEQRRCGCTCGRVDSMFFLSDISGITDKAHSITSNSSLRTKENVGCFYCEWTGRRDKLASHTNTYHPGFKVRVGVAANALSTFWKQKPIPLTTDQVEKRTNVNEVNDDLSTFDQTQTTATSTFTSPVTTTSAFTSPVAITSAFTSPVAITSAFTSPVAITSAFTSPVTTPVIPSSFSPSNEHQFQQQLLYMSEQLSNLSTKFDSLLGTKGSISNTKQANEAEELDVILSEIKSSDDLYKMKSFEINSQMELMTCLPCSKHKTNAPKQLQSTIKSSFGVFKFIEQDGGYNQTQRFRDLKKNIRFHLSNSLHIWCTREAQKEQEEIDDLMRKNDRAGYNIGRIALFCIRTGLGGLKFVETINLIDLCGGTVGNYRHSRYIYNRLRNVMAEEMKLKIIEYLARVDPITKHPLPFGITFDKVTLLKRSIQTTLLITFVDGVLTPIYLQLPLCKTEISGQDLADNCIHVMNSFGLTKKILQQQLSGCAVDGAYIHLNIEKHISSALEMNPEWLTISWDCAHLLELAINDVKRQRKFVWINNFIKLCAALMRKYSYGKQYEILLETAEYLGEDILAPKQFHTTRFVSSERRVYETILRDWRSMHEIQEKEDQLNALSHGNVSTRTRRTYAISHSGADDEITFKLDDISSIDFVGKLLGLNDIYSLIVKSSLSIQMVNAFPWEYTYALEKLKKSLSAYAEEVDKLSNDLNNTQEMLEVDEISFATRKALLNEDEEDEEREFPQKENEEFGEVTLTSTHLSSNYNDLLRGEYQGRPVIRKAVEHELDDPTIYLREKLIDFCGALCTSIDDRFKEIPAIFETMANCLDVAALYQQVVTEKKEDVFQYGQSSFQTLLEFTKYNSKYIQLDDILLNDQYLMWKQRCLEELKDRENWNVWTKDNRIATTKVMKSFFTNKYLANGIEQFLYFYSLMVVKIRSEAVCESAASILKQHIHSNRVLDHESLDEEVMLHWNAPPLHLADPFIKSSLDNYFIQLKDKNWTFFKKTGHYRLFKLVSPGSIVLNRLRKEQIERIPMLYK</sequence>
<evidence type="ECO:0000313" key="2">
    <source>
        <dbReference type="EMBL" id="CAF0938841.1"/>
    </source>
</evidence>
<evidence type="ECO:0000313" key="5">
    <source>
        <dbReference type="Proteomes" id="UP000663852"/>
    </source>
</evidence>
<dbReference type="OrthoDB" id="9993828at2759"/>
<keyword evidence="1" id="KW-0175">Coiled coil</keyword>
<comment type="caution">
    <text evidence="3">The sequence shown here is derived from an EMBL/GenBank/DDBJ whole genome shotgun (WGS) entry which is preliminary data.</text>
</comment>
<dbReference type="Proteomes" id="UP000663828">
    <property type="component" value="Unassembled WGS sequence"/>
</dbReference>
<name>A0A815SGI7_ADIRI</name>
<evidence type="ECO:0000313" key="4">
    <source>
        <dbReference type="Proteomes" id="UP000663828"/>
    </source>
</evidence>
<dbReference type="PANTHER" id="PTHR46880">
    <property type="entry name" value="RAS-ASSOCIATING DOMAIN-CONTAINING PROTEIN"/>
    <property type="match status" value="1"/>
</dbReference>
<keyword evidence="4" id="KW-1185">Reference proteome</keyword>
<proteinExistence type="predicted"/>
<reference evidence="3" key="1">
    <citation type="submission" date="2021-02" db="EMBL/GenBank/DDBJ databases">
        <authorList>
            <person name="Nowell W R."/>
        </authorList>
    </citation>
    <scope>NUCLEOTIDE SEQUENCE</scope>
</reference>
<dbReference type="Proteomes" id="UP000663852">
    <property type="component" value="Unassembled WGS sequence"/>
</dbReference>
<dbReference type="AlphaFoldDB" id="A0A815SGI7"/>